<feature type="compositionally biased region" description="Basic residues" evidence="1">
    <location>
        <begin position="378"/>
        <end position="388"/>
    </location>
</feature>
<accession>A0AAV4IT21</accession>
<evidence type="ECO:0000313" key="3">
    <source>
        <dbReference type="Proteomes" id="UP000762676"/>
    </source>
</evidence>
<dbReference type="Proteomes" id="UP000762676">
    <property type="component" value="Unassembled WGS sequence"/>
</dbReference>
<keyword evidence="3" id="KW-1185">Reference proteome</keyword>
<evidence type="ECO:0000313" key="2">
    <source>
        <dbReference type="EMBL" id="GFS13694.1"/>
    </source>
</evidence>
<dbReference type="AlphaFoldDB" id="A0AAV4IT21"/>
<evidence type="ECO:0000256" key="1">
    <source>
        <dbReference type="SAM" id="MobiDB-lite"/>
    </source>
</evidence>
<reference evidence="2 3" key="1">
    <citation type="journal article" date="2021" name="Elife">
        <title>Chloroplast acquisition without the gene transfer in kleptoplastic sea slugs, Plakobranchus ocellatus.</title>
        <authorList>
            <person name="Maeda T."/>
            <person name="Takahashi S."/>
            <person name="Yoshida T."/>
            <person name="Shimamura S."/>
            <person name="Takaki Y."/>
            <person name="Nagai Y."/>
            <person name="Toyoda A."/>
            <person name="Suzuki Y."/>
            <person name="Arimoto A."/>
            <person name="Ishii H."/>
            <person name="Satoh N."/>
            <person name="Nishiyama T."/>
            <person name="Hasebe M."/>
            <person name="Maruyama T."/>
            <person name="Minagawa J."/>
            <person name="Obokata J."/>
            <person name="Shigenobu S."/>
        </authorList>
    </citation>
    <scope>NUCLEOTIDE SEQUENCE [LARGE SCALE GENOMIC DNA]</scope>
</reference>
<dbReference type="EMBL" id="BMAT01013465">
    <property type="protein sequence ID" value="GFS13694.1"/>
    <property type="molecule type" value="Genomic_DNA"/>
</dbReference>
<feature type="region of interest" description="Disordered" evidence="1">
    <location>
        <begin position="65"/>
        <end position="86"/>
    </location>
</feature>
<feature type="region of interest" description="Disordered" evidence="1">
    <location>
        <begin position="376"/>
        <end position="395"/>
    </location>
</feature>
<comment type="caution">
    <text evidence="2">The sequence shown here is derived from an EMBL/GenBank/DDBJ whole genome shotgun (WGS) entry which is preliminary data.</text>
</comment>
<protein>
    <submittedName>
        <fullName evidence="2">Uncharacterized protein</fullName>
    </submittedName>
</protein>
<sequence>MPILKRKVGRPKKVEGESNHIAVKEESVKNATFLHTYNLKSKAKFTKSKTASLEQLSKRAIKKIKPHSRRSNGRSAGFSGQVNKASVKKCSPMRKKIIDTPQSSNFLQSKKILAKKYKKLPSKTRKKSLRSAYSILKVSSGRALRSQFSPKQQQALTVNKRRNKVLQSLKEKQAAAIAKIKDVESDIPVSHLTPVVELDTDDVLSSAWLPLAERQPLSEEKRMMFRGCDPHHKCCQQRAVEMFDNCTQWEDPAYLYKMLSASSPRDQASASTSSASTGTGAAVACGQLILNQNPETGQASQAFTVIEQAPGQHQLLLLQNIPSTECSPQAAPTQSHNFEVSHQERNEILFQSLQDSGGLEHGFFPQEIKTEKKAFVPPKKRRRKRKSQVTKPSNSYQCKNHMNLTYFTPETGACSWGDNSGSFSSVFENHAISETDQLKNNQFVHEPSSCVQHESTPNLSPFHFLSTTQLGKTGGSDFEQQSKISTTQFHQGGVFLCDSKQKSFLEESNVFEPIKRVCQNTKVDEPKLLNSQPPAVDLSNSKTFFEVNKNALLHQLALSGSLSSQQLILIPQNTQQALSISNLSQDNSQQLCVPKHTTQGAVTLPQTSKPMSLLQMQGPVVSIVTPSQDQRKIPILPRPNIIAQPAKSNVIFAIPQNVQPTAVVAQSSGYSIIPQVPPQSTLTSQAKSTLPTVLFQKPCQVLQQQSKVSPKSEAYPRLHEALSISENPSNNFYKMASTTQTHRVDVLDSNYCLKESKLGSSPGVNLTNYVNTIVSNEIGSCKAVQVTAPTTQSPSHTISSLPLAQQAILMPQYCKDIPTLQDTHITTVPQNCIQEEATLVACSSASYTESDLNYPTLSQAPGPVLSVIVLDSDCEAEADQS</sequence>
<organism evidence="2 3">
    <name type="scientific">Elysia marginata</name>
    <dbReference type="NCBI Taxonomy" id="1093978"/>
    <lineage>
        <taxon>Eukaryota</taxon>
        <taxon>Metazoa</taxon>
        <taxon>Spiralia</taxon>
        <taxon>Lophotrochozoa</taxon>
        <taxon>Mollusca</taxon>
        <taxon>Gastropoda</taxon>
        <taxon>Heterobranchia</taxon>
        <taxon>Euthyneura</taxon>
        <taxon>Panpulmonata</taxon>
        <taxon>Sacoglossa</taxon>
        <taxon>Placobranchoidea</taxon>
        <taxon>Plakobranchidae</taxon>
        <taxon>Elysia</taxon>
    </lineage>
</organism>
<gene>
    <name evidence="2" type="ORF">ElyMa_006728400</name>
</gene>
<name>A0AAV4IT21_9GAST</name>
<proteinExistence type="predicted"/>